<dbReference type="Pfam" id="PF13545">
    <property type="entry name" value="HTH_Crp_2"/>
    <property type="match status" value="1"/>
</dbReference>
<dbReference type="PANTHER" id="PTHR24567:SF74">
    <property type="entry name" value="HTH-TYPE TRANSCRIPTIONAL REGULATOR ARCR"/>
    <property type="match status" value="1"/>
</dbReference>
<keyword evidence="1" id="KW-0805">Transcription regulation</keyword>
<evidence type="ECO:0000313" key="6">
    <source>
        <dbReference type="Proteomes" id="UP000000343"/>
    </source>
</evidence>
<dbReference type="PROSITE" id="PS51063">
    <property type="entry name" value="HTH_CRP_2"/>
    <property type="match status" value="1"/>
</dbReference>
<dbReference type="SUPFAM" id="SSF51206">
    <property type="entry name" value="cAMP-binding domain-like"/>
    <property type="match status" value="1"/>
</dbReference>
<dbReference type="InterPro" id="IPR012318">
    <property type="entry name" value="HTH_CRP"/>
</dbReference>
<dbReference type="InterPro" id="IPR050397">
    <property type="entry name" value="Env_Response_Regulators"/>
</dbReference>
<sequence>MAQAPFKNGLLHRFSSDIIGRLDLQAVDLPVNCEIEFPGNPIEHLFFLEDGCASMTTTFKDGAQAEVALAGTEAVLGASALMGTKRSLNRVYMQIAGHGYKMRTAVAAMEFKRGGMFQDLTLRYLQAQFIQSAQTAGCNAHHSVEQRLARWLLLCADRNEGRTIPLSQEFMADMIGARRTTVTIVAGHLQAQKLIQYTRGKIQLLDIKGLEAVACECYGVVRDHLANLTEYDAGLGDVAVRPESGSLRLIHLPS</sequence>
<dbReference type="GO" id="GO:0003700">
    <property type="term" value="F:DNA-binding transcription factor activity"/>
    <property type="evidence" value="ECO:0007669"/>
    <property type="project" value="TreeGrafter"/>
</dbReference>
<geneLocation type="plasmid" evidence="5 6">
    <name>pACIX903</name>
</geneLocation>
<dbReference type="SUPFAM" id="SSF46785">
    <property type="entry name" value="Winged helix' DNA-binding domain"/>
    <property type="match status" value="1"/>
</dbReference>
<dbReference type="InterPro" id="IPR014710">
    <property type="entry name" value="RmlC-like_jellyroll"/>
</dbReference>
<dbReference type="GO" id="GO:0003677">
    <property type="term" value="F:DNA binding"/>
    <property type="evidence" value="ECO:0007669"/>
    <property type="project" value="UniProtKB-KW"/>
</dbReference>
<proteinExistence type="predicted"/>
<dbReference type="RefSeq" id="WP_013573035.1">
    <property type="nucleotide sequence ID" value="NC_015058.1"/>
</dbReference>
<keyword evidence="2" id="KW-0238">DNA-binding</keyword>
<accession>E8X782</accession>
<evidence type="ECO:0000256" key="1">
    <source>
        <dbReference type="ARBA" id="ARBA00023015"/>
    </source>
</evidence>
<name>E8X782_GRATM</name>
<dbReference type="AlphaFoldDB" id="E8X782"/>
<organism evidence="6">
    <name type="scientific">Granulicella tundricola (strain ATCC BAA-1859 / DSM 23138 / MP5ACTX9)</name>
    <dbReference type="NCBI Taxonomy" id="1198114"/>
    <lineage>
        <taxon>Bacteria</taxon>
        <taxon>Pseudomonadati</taxon>
        <taxon>Acidobacteriota</taxon>
        <taxon>Terriglobia</taxon>
        <taxon>Terriglobales</taxon>
        <taxon>Acidobacteriaceae</taxon>
        <taxon>Granulicella</taxon>
    </lineage>
</organism>
<dbReference type="InterPro" id="IPR036390">
    <property type="entry name" value="WH_DNA-bd_sf"/>
</dbReference>
<dbReference type="OrthoDB" id="8969464at2"/>
<keyword evidence="6" id="KW-1185">Reference proteome</keyword>
<evidence type="ECO:0000259" key="4">
    <source>
        <dbReference type="PROSITE" id="PS51063"/>
    </source>
</evidence>
<gene>
    <name evidence="5" type="ordered locus">AciX9_4364</name>
</gene>
<feature type="domain" description="HTH crp-type" evidence="4">
    <location>
        <begin position="142"/>
        <end position="208"/>
    </location>
</feature>
<dbReference type="KEGG" id="acm:AciX9_4364"/>
<dbReference type="EMBL" id="CP002483">
    <property type="protein sequence ID" value="ADW71316.1"/>
    <property type="molecule type" value="Genomic_DNA"/>
</dbReference>
<dbReference type="PANTHER" id="PTHR24567">
    <property type="entry name" value="CRP FAMILY TRANSCRIPTIONAL REGULATORY PROTEIN"/>
    <property type="match status" value="1"/>
</dbReference>
<dbReference type="InterPro" id="IPR018490">
    <property type="entry name" value="cNMP-bd_dom_sf"/>
</dbReference>
<evidence type="ECO:0000256" key="3">
    <source>
        <dbReference type="ARBA" id="ARBA00023163"/>
    </source>
</evidence>
<keyword evidence="5" id="KW-0614">Plasmid</keyword>
<protein>
    <submittedName>
        <fullName evidence="5">Putative transcriptional regulator, Crp/Fnr family</fullName>
    </submittedName>
</protein>
<reference evidence="6" key="1">
    <citation type="submission" date="2011-01" db="EMBL/GenBank/DDBJ databases">
        <title>Complete sequence of plasmid3 of Acidobacterium sp. MP5ACTX9.</title>
        <authorList>
            <consortium name="US DOE Joint Genome Institute"/>
            <person name="Lucas S."/>
            <person name="Copeland A."/>
            <person name="Lapidus A."/>
            <person name="Cheng J.-F."/>
            <person name="Goodwin L."/>
            <person name="Pitluck S."/>
            <person name="Teshima H."/>
            <person name="Detter J.C."/>
            <person name="Han C."/>
            <person name="Tapia R."/>
            <person name="Land M."/>
            <person name="Hauser L."/>
            <person name="Kyrpides N."/>
            <person name="Ivanova N."/>
            <person name="Ovchinnikova G."/>
            <person name="Pagani I."/>
            <person name="Rawat S.R."/>
            <person name="Mannisto M."/>
            <person name="Haggblom M.M."/>
            <person name="Woyke T."/>
        </authorList>
    </citation>
    <scope>NUCLEOTIDE SEQUENCE [LARGE SCALE GENOMIC DNA]</scope>
    <source>
        <strain evidence="6">MP5ACTX9</strain>
        <plasmid evidence="6">Plasmid pACIX903</plasmid>
    </source>
</reference>
<dbReference type="Gene3D" id="2.60.120.10">
    <property type="entry name" value="Jelly Rolls"/>
    <property type="match status" value="1"/>
</dbReference>
<keyword evidence="3" id="KW-0804">Transcription</keyword>
<evidence type="ECO:0000256" key="2">
    <source>
        <dbReference type="ARBA" id="ARBA00023125"/>
    </source>
</evidence>
<dbReference type="Proteomes" id="UP000000343">
    <property type="component" value="Plasmid pACIX903"/>
</dbReference>
<evidence type="ECO:0000313" key="5">
    <source>
        <dbReference type="EMBL" id="ADW71316.1"/>
    </source>
</evidence>
<dbReference type="HOGENOM" id="CLU_077340_0_0_0"/>
<dbReference type="GO" id="GO:0005829">
    <property type="term" value="C:cytosol"/>
    <property type="evidence" value="ECO:0007669"/>
    <property type="project" value="TreeGrafter"/>
</dbReference>